<gene>
    <name evidence="1" type="ORF">ALQ08_200052</name>
</gene>
<accession>A0A3M4KGC5</accession>
<sequence>MDLADCAHESRWRPLIVLFSRDNPVSEKRAGVVHSYFVACATDHGRLPILYVSENVGAYVPNAFRLEGHTAIVNGLAQFPPQDVCAANDSYAHAVKVLSTEADLQFMGSKVPFARDGHVPALKR</sequence>
<dbReference type="Proteomes" id="UP000269044">
    <property type="component" value="Unassembled WGS sequence"/>
</dbReference>
<evidence type="ECO:0000313" key="1">
    <source>
        <dbReference type="EMBL" id="RMQ28094.1"/>
    </source>
</evidence>
<protein>
    <submittedName>
        <fullName evidence="1">Uncharacterized protein</fullName>
    </submittedName>
</protein>
<dbReference type="AlphaFoldDB" id="A0A3M4KGC5"/>
<name>A0A3M4KGC5_9PSED</name>
<reference evidence="1 2" key="1">
    <citation type="submission" date="2018-08" db="EMBL/GenBank/DDBJ databases">
        <title>Recombination of ecologically and evolutionarily significant loci maintains genetic cohesion in the Pseudomonas syringae species complex.</title>
        <authorList>
            <person name="Dillon M."/>
            <person name="Thakur S."/>
            <person name="Almeida R.N.D."/>
            <person name="Weir B.S."/>
            <person name="Guttman D.S."/>
        </authorList>
    </citation>
    <scope>NUCLEOTIDE SEQUENCE [LARGE SCALE GENOMIC DNA]</scope>
    <source>
        <strain evidence="1 2">ICMP 13052</strain>
    </source>
</reference>
<proteinExistence type="predicted"/>
<dbReference type="EMBL" id="RBRA01000043">
    <property type="protein sequence ID" value="RMQ28094.1"/>
    <property type="molecule type" value="Genomic_DNA"/>
</dbReference>
<organism evidence="1 2">
    <name type="scientific">Pseudomonas syringae pv. delphinii</name>
    <dbReference type="NCBI Taxonomy" id="192088"/>
    <lineage>
        <taxon>Bacteria</taxon>
        <taxon>Pseudomonadati</taxon>
        <taxon>Pseudomonadota</taxon>
        <taxon>Gammaproteobacteria</taxon>
        <taxon>Pseudomonadales</taxon>
        <taxon>Pseudomonadaceae</taxon>
        <taxon>Pseudomonas</taxon>
    </lineage>
</organism>
<comment type="caution">
    <text evidence="1">The sequence shown here is derived from an EMBL/GenBank/DDBJ whole genome shotgun (WGS) entry which is preliminary data.</text>
</comment>
<evidence type="ECO:0000313" key="2">
    <source>
        <dbReference type="Proteomes" id="UP000269044"/>
    </source>
</evidence>